<dbReference type="GO" id="GO:0032993">
    <property type="term" value="C:protein-DNA complex"/>
    <property type="evidence" value="ECO:0007669"/>
    <property type="project" value="TreeGrafter"/>
</dbReference>
<dbReference type="PRINTS" id="PR00039">
    <property type="entry name" value="HTHLYSR"/>
</dbReference>
<comment type="similarity">
    <text evidence="1">Belongs to the LysR transcriptional regulatory family.</text>
</comment>
<evidence type="ECO:0000256" key="3">
    <source>
        <dbReference type="ARBA" id="ARBA00023125"/>
    </source>
</evidence>
<reference evidence="6 7" key="1">
    <citation type="submission" date="2017-04" db="EMBL/GenBank/DDBJ databases">
        <authorList>
            <person name="Afonso C.L."/>
            <person name="Miller P.J."/>
            <person name="Scott M.A."/>
            <person name="Spackman E."/>
            <person name="Goraichik I."/>
            <person name="Dimitrov K.M."/>
            <person name="Suarez D.L."/>
            <person name="Swayne D.E."/>
        </authorList>
    </citation>
    <scope>NUCLEOTIDE SEQUENCE [LARGE SCALE GENOMIC DNA]</scope>
    <source>
        <strain evidence="6 7">KR-140</strain>
    </source>
</reference>
<dbReference type="STRING" id="695939.SAMN00790413_03735"/>
<dbReference type="Gene3D" id="1.10.10.10">
    <property type="entry name" value="Winged helix-like DNA-binding domain superfamily/Winged helix DNA-binding domain"/>
    <property type="match status" value="1"/>
</dbReference>
<sequence>MLDFTRVTITQLRTFVTASEAGTLSEAALRLNVTQSSVSFAIASLEKQLNVKLLLRNRYGVEPTPLGSRVALHARGILQILENIRQECALDAQNLTGRLQIVSARSAALRLLPPVLREFRARHPGVQVNLLSEEHCTTLTEMYVLSGECDVGFSSLPVAPPLQSSVLLRDEYRLLWGAQKLSRPPTWEEIASQPLMLGTSDCARRISAHWMACGQSLDAVERISEDDISITFVKNGLGVCVLPELAITNLPPEVVTYSLPEPLFRTLGVFYLPTFAVSPIGQAFLGLLKGTDAQRGRSTF</sequence>
<keyword evidence="2" id="KW-0805">Transcription regulation</keyword>
<evidence type="ECO:0000259" key="5">
    <source>
        <dbReference type="PROSITE" id="PS50931"/>
    </source>
</evidence>
<organism evidence="6 7">
    <name type="scientific">Deinococcus hopiensis KR-140</name>
    <dbReference type="NCBI Taxonomy" id="695939"/>
    <lineage>
        <taxon>Bacteria</taxon>
        <taxon>Thermotogati</taxon>
        <taxon>Deinococcota</taxon>
        <taxon>Deinococci</taxon>
        <taxon>Deinococcales</taxon>
        <taxon>Deinococcaceae</taxon>
        <taxon>Deinococcus</taxon>
    </lineage>
</organism>
<protein>
    <submittedName>
        <fullName evidence="6">DNA-binding transcriptional regulator, LysR family</fullName>
    </submittedName>
</protein>
<dbReference type="InterPro" id="IPR036388">
    <property type="entry name" value="WH-like_DNA-bd_sf"/>
</dbReference>
<dbReference type="InterPro" id="IPR036390">
    <property type="entry name" value="WH_DNA-bd_sf"/>
</dbReference>
<evidence type="ECO:0000256" key="1">
    <source>
        <dbReference type="ARBA" id="ARBA00009437"/>
    </source>
</evidence>
<dbReference type="RefSeq" id="WP_084047615.1">
    <property type="nucleotide sequence ID" value="NZ_FWWU01000008.1"/>
</dbReference>
<keyword evidence="4" id="KW-0804">Transcription</keyword>
<evidence type="ECO:0000256" key="4">
    <source>
        <dbReference type="ARBA" id="ARBA00023163"/>
    </source>
</evidence>
<dbReference type="SUPFAM" id="SSF46785">
    <property type="entry name" value="Winged helix' DNA-binding domain"/>
    <property type="match status" value="1"/>
</dbReference>
<dbReference type="AlphaFoldDB" id="A0A1W1UYP3"/>
<keyword evidence="7" id="KW-1185">Reference proteome</keyword>
<dbReference type="Gene3D" id="3.40.190.290">
    <property type="match status" value="1"/>
</dbReference>
<dbReference type="CDD" id="cd05466">
    <property type="entry name" value="PBP2_LTTR_substrate"/>
    <property type="match status" value="1"/>
</dbReference>
<gene>
    <name evidence="6" type="ORF">SAMN00790413_03735</name>
</gene>
<dbReference type="InterPro" id="IPR000847">
    <property type="entry name" value="LysR_HTH_N"/>
</dbReference>
<dbReference type="Proteomes" id="UP000192582">
    <property type="component" value="Unassembled WGS sequence"/>
</dbReference>
<dbReference type="EMBL" id="FWWU01000008">
    <property type="protein sequence ID" value="SMB86225.1"/>
    <property type="molecule type" value="Genomic_DNA"/>
</dbReference>
<evidence type="ECO:0000313" key="7">
    <source>
        <dbReference type="Proteomes" id="UP000192582"/>
    </source>
</evidence>
<dbReference type="OrthoDB" id="8751315at2"/>
<dbReference type="Pfam" id="PF03466">
    <property type="entry name" value="LysR_substrate"/>
    <property type="match status" value="1"/>
</dbReference>
<evidence type="ECO:0000256" key="2">
    <source>
        <dbReference type="ARBA" id="ARBA00023015"/>
    </source>
</evidence>
<accession>A0A1W1UYP3</accession>
<dbReference type="GO" id="GO:0003677">
    <property type="term" value="F:DNA binding"/>
    <property type="evidence" value="ECO:0007669"/>
    <property type="project" value="UniProtKB-KW"/>
</dbReference>
<dbReference type="PROSITE" id="PS50931">
    <property type="entry name" value="HTH_LYSR"/>
    <property type="match status" value="1"/>
</dbReference>
<proteinExistence type="inferred from homology"/>
<feature type="domain" description="HTH lysR-type" evidence="5">
    <location>
        <begin position="7"/>
        <end position="64"/>
    </location>
</feature>
<dbReference type="GO" id="GO:0003700">
    <property type="term" value="F:DNA-binding transcription factor activity"/>
    <property type="evidence" value="ECO:0007669"/>
    <property type="project" value="InterPro"/>
</dbReference>
<dbReference type="PANTHER" id="PTHR30346:SF28">
    <property type="entry name" value="HTH-TYPE TRANSCRIPTIONAL REGULATOR CYNR"/>
    <property type="match status" value="1"/>
</dbReference>
<dbReference type="SUPFAM" id="SSF53850">
    <property type="entry name" value="Periplasmic binding protein-like II"/>
    <property type="match status" value="1"/>
</dbReference>
<evidence type="ECO:0000313" key="6">
    <source>
        <dbReference type="EMBL" id="SMB86225.1"/>
    </source>
</evidence>
<keyword evidence="3 6" id="KW-0238">DNA-binding</keyword>
<dbReference type="PANTHER" id="PTHR30346">
    <property type="entry name" value="TRANSCRIPTIONAL DUAL REGULATOR HCAR-RELATED"/>
    <property type="match status" value="1"/>
</dbReference>
<dbReference type="InterPro" id="IPR005119">
    <property type="entry name" value="LysR_subst-bd"/>
</dbReference>
<name>A0A1W1UYP3_9DEIO</name>
<dbReference type="Pfam" id="PF00126">
    <property type="entry name" value="HTH_1"/>
    <property type="match status" value="1"/>
</dbReference>